<reference evidence="3" key="2">
    <citation type="submission" date="2022-06" db="UniProtKB">
        <authorList>
            <consortium name="EnsemblMetazoa"/>
        </authorList>
    </citation>
    <scope>IDENTIFICATION</scope>
    <source>
        <strain evidence="3">p50T (Dazao)</strain>
    </source>
</reference>
<dbReference type="Gene3D" id="2.170.140.10">
    <property type="entry name" value="Chitin binding domain"/>
    <property type="match status" value="1"/>
</dbReference>
<evidence type="ECO:0000259" key="2">
    <source>
        <dbReference type="PROSITE" id="PS50940"/>
    </source>
</evidence>
<dbReference type="InterPro" id="IPR002557">
    <property type="entry name" value="Chitin-bd_dom"/>
</dbReference>
<dbReference type="SUPFAM" id="SSF57625">
    <property type="entry name" value="Invertebrate chitin-binding proteins"/>
    <property type="match status" value="1"/>
</dbReference>
<dbReference type="GO" id="GO:0008061">
    <property type="term" value="F:chitin binding"/>
    <property type="evidence" value="ECO:0007669"/>
    <property type="project" value="InterPro"/>
</dbReference>
<evidence type="ECO:0000313" key="4">
    <source>
        <dbReference type="Proteomes" id="UP000005204"/>
    </source>
</evidence>
<evidence type="ECO:0000313" key="3">
    <source>
        <dbReference type="EnsemblMetazoa" id="XP_012547349.1"/>
    </source>
</evidence>
<dbReference type="Pfam" id="PF01607">
    <property type="entry name" value="CBM_14"/>
    <property type="match status" value="1"/>
</dbReference>
<dbReference type="Proteomes" id="UP000005204">
    <property type="component" value="Unassembled WGS sequence"/>
</dbReference>
<name>A0A8R2GAD8_BOMMO</name>
<feature type="domain" description="Chitin-binding type-2" evidence="2">
    <location>
        <begin position="84"/>
        <end position="144"/>
    </location>
</feature>
<reference evidence="4" key="1">
    <citation type="journal article" date="2008" name="Insect Biochem. Mol. Biol.">
        <title>The genome of a lepidopteran model insect, the silkworm Bombyx mori.</title>
        <authorList>
            <consortium name="International Silkworm Genome Consortium"/>
        </authorList>
    </citation>
    <scope>NUCLEOTIDE SEQUENCE [LARGE SCALE GENOMIC DNA]</scope>
    <source>
        <strain evidence="4">p50T</strain>
    </source>
</reference>
<keyword evidence="1" id="KW-0732">Signal</keyword>
<accession>A0A8R2GAD8</accession>
<protein>
    <recommendedName>
        <fullName evidence="2">Chitin-binding type-2 domain-containing protein</fullName>
    </recommendedName>
</protein>
<sequence length="250" mass="28316">MLSTNLEFFTFALIVNSAIAYRTTNFDCGPYGFICEPNNKVRLCEGDNIIGPAFLCPPNTVCNEDSGDVCENTVNYIDPDFNKAVRCHRNERIADPSVPGCKGYILCIPNKSRFQGIKFQCSGNTIFNGYTRTCSAPTKYRCPLLNSTKNGLELFNENRRIDTYQGNLKNRNSENPAQKPKPIECRNYKFSVTQDSVPVKATYFCPSRPVVGENSVRCTIFSNQFCITLERDSEDQFLHRTGVAYRKPRM</sequence>
<evidence type="ECO:0000256" key="1">
    <source>
        <dbReference type="SAM" id="SignalP"/>
    </source>
</evidence>
<feature type="chain" id="PRO_5035924961" description="Chitin-binding type-2 domain-containing protein" evidence="1">
    <location>
        <begin position="21"/>
        <end position="250"/>
    </location>
</feature>
<dbReference type="OrthoDB" id="7347018at2759"/>
<dbReference type="InterPro" id="IPR036508">
    <property type="entry name" value="Chitin-bd_dom_sf"/>
</dbReference>
<organism evidence="3 4">
    <name type="scientific">Bombyx mori</name>
    <name type="common">Silk moth</name>
    <dbReference type="NCBI Taxonomy" id="7091"/>
    <lineage>
        <taxon>Eukaryota</taxon>
        <taxon>Metazoa</taxon>
        <taxon>Ecdysozoa</taxon>
        <taxon>Arthropoda</taxon>
        <taxon>Hexapoda</taxon>
        <taxon>Insecta</taxon>
        <taxon>Pterygota</taxon>
        <taxon>Neoptera</taxon>
        <taxon>Endopterygota</taxon>
        <taxon>Lepidoptera</taxon>
        <taxon>Glossata</taxon>
        <taxon>Ditrysia</taxon>
        <taxon>Bombycoidea</taxon>
        <taxon>Bombycidae</taxon>
        <taxon>Bombycinae</taxon>
        <taxon>Bombyx</taxon>
    </lineage>
</organism>
<keyword evidence="4" id="KW-1185">Reference proteome</keyword>
<proteinExistence type="predicted"/>
<dbReference type="AlphaFoldDB" id="A0A8R2GAD8"/>
<dbReference type="GO" id="GO:0005576">
    <property type="term" value="C:extracellular region"/>
    <property type="evidence" value="ECO:0007669"/>
    <property type="project" value="InterPro"/>
</dbReference>
<dbReference type="PROSITE" id="PS50940">
    <property type="entry name" value="CHIT_BIND_II"/>
    <property type="match status" value="1"/>
</dbReference>
<feature type="signal peptide" evidence="1">
    <location>
        <begin position="1"/>
        <end position="20"/>
    </location>
</feature>
<dbReference type="EnsemblMetazoa" id="XM_012691895.3">
    <property type="protein sequence ID" value="XP_012547349.1"/>
    <property type="gene ID" value="LOC105841925"/>
</dbReference>